<accession>A0A9P1FN54</accession>
<dbReference type="OrthoDB" id="431583at2759"/>
<evidence type="ECO:0000313" key="3">
    <source>
        <dbReference type="EMBL" id="CAL1135608.1"/>
    </source>
</evidence>
<name>A0A9P1FN54_9DINO</name>
<feature type="signal peptide" evidence="1">
    <location>
        <begin position="1"/>
        <end position="17"/>
    </location>
</feature>
<keyword evidence="4" id="KW-1185">Reference proteome</keyword>
<protein>
    <submittedName>
        <fullName evidence="2">Uncharacterized protein</fullName>
    </submittedName>
</protein>
<dbReference type="AlphaFoldDB" id="A0A9P1FN54"/>
<sequence>MASISSFCLAFASLVAADCEAPSSSKALLQSKVHVEDSEHGTVDKSGACDYDVYIGRSDWGWDKHWAKRIVPAPKGETFHFDGCREDAGCGSGGIHVLRDSNGNEVGTGTCCSGLTNKVLRVISNACTDKCLYTLDIYRGGPNNFAKWFQKNSTKPRGETFAFTGCITDTGNGQKCVTDYNVADGIRYYTDFIGNRIGTGSCCDSETDKVEIAEVSCPKSCSYTLHIISKYAGYTSVTGLEEMDLGSSNTISGSKVVEDAENEEFTVDGCSTTVPQGKVCKDKHGVSGGVRVIKNKKGQIVATGDCCASDARNDVKQVNGACTTSR</sequence>
<reference evidence="3" key="2">
    <citation type="submission" date="2024-04" db="EMBL/GenBank/DDBJ databases">
        <authorList>
            <person name="Chen Y."/>
            <person name="Shah S."/>
            <person name="Dougan E. K."/>
            <person name="Thang M."/>
            <person name="Chan C."/>
        </authorList>
    </citation>
    <scope>NUCLEOTIDE SEQUENCE [LARGE SCALE GENOMIC DNA]</scope>
</reference>
<dbReference type="Proteomes" id="UP001152797">
    <property type="component" value="Unassembled WGS sequence"/>
</dbReference>
<keyword evidence="1" id="KW-0732">Signal</keyword>
<reference evidence="2" key="1">
    <citation type="submission" date="2022-10" db="EMBL/GenBank/DDBJ databases">
        <authorList>
            <person name="Chen Y."/>
            <person name="Dougan E. K."/>
            <person name="Chan C."/>
            <person name="Rhodes N."/>
            <person name="Thang M."/>
        </authorList>
    </citation>
    <scope>NUCLEOTIDE SEQUENCE</scope>
</reference>
<evidence type="ECO:0000313" key="4">
    <source>
        <dbReference type="Proteomes" id="UP001152797"/>
    </source>
</evidence>
<evidence type="ECO:0000313" key="2">
    <source>
        <dbReference type="EMBL" id="CAI3982233.1"/>
    </source>
</evidence>
<dbReference type="EMBL" id="CAMXCT030000695">
    <property type="protein sequence ID" value="CAL4769545.1"/>
    <property type="molecule type" value="Genomic_DNA"/>
</dbReference>
<dbReference type="EMBL" id="CAMXCT010000695">
    <property type="protein sequence ID" value="CAI3982233.1"/>
    <property type="molecule type" value="Genomic_DNA"/>
</dbReference>
<evidence type="ECO:0000256" key="1">
    <source>
        <dbReference type="SAM" id="SignalP"/>
    </source>
</evidence>
<proteinExistence type="predicted"/>
<dbReference type="EMBL" id="CAMXCT020000695">
    <property type="protein sequence ID" value="CAL1135608.1"/>
    <property type="molecule type" value="Genomic_DNA"/>
</dbReference>
<feature type="chain" id="PRO_5043272045" evidence="1">
    <location>
        <begin position="18"/>
        <end position="326"/>
    </location>
</feature>
<comment type="caution">
    <text evidence="2">The sequence shown here is derived from an EMBL/GenBank/DDBJ whole genome shotgun (WGS) entry which is preliminary data.</text>
</comment>
<organism evidence="2">
    <name type="scientific">Cladocopium goreaui</name>
    <dbReference type="NCBI Taxonomy" id="2562237"/>
    <lineage>
        <taxon>Eukaryota</taxon>
        <taxon>Sar</taxon>
        <taxon>Alveolata</taxon>
        <taxon>Dinophyceae</taxon>
        <taxon>Suessiales</taxon>
        <taxon>Symbiodiniaceae</taxon>
        <taxon>Cladocopium</taxon>
    </lineage>
</organism>
<gene>
    <name evidence="2" type="ORF">C1SCF055_LOCUS9954</name>
</gene>